<feature type="transmembrane region" description="Helical" evidence="4">
    <location>
        <begin position="63"/>
        <end position="85"/>
    </location>
</feature>
<accession>A0A183UJJ7</accession>
<evidence type="ECO:0000256" key="2">
    <source>
        <dbReference type="ARBA" id="ARBA00023329"/>
    </source>
</evidence>
<keyword evidence="4" id="KW-0812">Transmembrane</keyword>
<dbReference type="Pfam" id="PF00102">
    <property type="entry name" value="Y_phosphatase"/>
    <property type="match status" value="2"/>
</dbReference>
<dbReference type="Gene3D" id="3.90.190.10">
    <property type="entry name" value="Protein tyrosine phosphatase superfamily"/>
    <property type="match status" value="1"/>
</dbReference>
<keyword evidence="8" id="KW-1185">Reference proteome</keyword>
<gene>
    <name evidence="7" type="ORF">TCNE_LOCUS8667</name>
</gene>
<feature type="domain" description="Tyrosine specific protein phosphatases" evidence="6">
    <location>
        <begin position="438"/>
        <end position="510"/>
    </location>
</feature>
<feature type="compositionally biased region" description="Low complexity" evidence="3">
    <location>
        <begin position="153"/>
        <end position="174"/>
    </location>
</feature>
<reference evidence="9" key="1">
    <citation type="submission" date="2016-06" db="UniProtKB">
        <authorList>
            <consortium name="WormBaseParasite"/>
        </authorList>
    </citation>
    <scope>IDENTIFICATION</scope>
</reference>
<evidence type="ECO:0000313" key="9">
    <source>
        <dbReference type="WBParaSite" id="TCNE_0000866701-mRNA-1"/>
    </source>
</evidence>
<feature type="region of interest" description="Disordered" evidence="3">
    <location>
        <begin position="148"/>
        <end position="174"/>
    </location>
</feature>
<reference evidence="7 8" key="2">
    <citation type="submission" date="2018-11" db="EMBL/GenBank/DDBJ databases">
        <authorList>
            <consortium name="Pathogen Informatics"/>
        </authorList>
    </citation>
    <scope>NUCLEOTIDE SEQUENCE [LARGE SCALE GENOMIC DNA]</scope>
</reference>
<feature type="domain" description="Tyrosine-protein phosphatase" evidence="5">
    <location>
        <begin position="199"/>
        <end position="519"/>
    </location>
</feature>
<evidence type="ECO:0000313" key="7">
    <source>
        <dbReference type="EMBL" id="VDM39988.1"/>
    </source>
</evidence>
<dbReference type="SUPFAM" id="SSF52799">
    <property type="entry name" value="(Phosphotyrosine protein) phosphatases II"/>
    <property type="match status" value="1"/>
</dbReference>
<keyword evidence="2" id="KW-0968">Cytoplasmic vesicle</keyword>
<dbReference type="WBParaSite" id="TCNE_0000866701-mRNA-1">
    <property type="protein sequence ID" value="TCNE_0000866701-mRNA-1"/>
    <property type="gene ID" value="TCNE_0000866701"/>
</dbReference>
<comment type="subcellular location">
    <subcellularLocation>
        <location evidence="1">Cytoplasmic vesicle membrane</location>
        <topology evidence="1">Single-pass type I membrane protein</topology>
    </subcellularLocation>
</comment>
<dbReference type="InterPro" id="IPR029021">
    <property type="entry name" value="Prot-tyrosine_phosphatase-like"/>
</dbReference>
<dbReference type="InterPro" id="IPR003595">
    <property type="entry name" value="Tyr_Pase_cat"/>
</dbReference>
<dbReference type="Proteomes" id="UP000050794">
    <property type="component" value="Unassembled WGS sequence"/>
</dbReference>
<dbReference type="InterPro" id="IPR000242">
    <property type="entry name" value="PTP_cat"/>
</dbReference>
<organism evidence="8 9">
    <name type="scientific">Toxocara canis</name>
    <name type="common">Canine roundworm</name>
    <dbReference type="NCBI Taxonomy" id="6265"/>
    <lineage>
        <taxon>Eukaryota</taxon>
        <taxon>Metazoa</taxon>
        <taxon>Ecdysozoa</taxon>
        <taxon>Nematoda</taxon>
        <taxon>Chromadorea</taxon>
        <taxon>Rhabditida</taxon>
        <taxon>Spirurina</taxon>
        <taxon>Ascaridomorpha</taxon>
        <taxon>Ascaridoidea</taxon>
        <taxon>Toxocaridae</taxon>
        <taxon>Toxocara</taxon>
    </lineage>
</organism>
<dbReference type="SMART" id="SM00194">
    <property type="entry name" value="PTPc"/>
    <property type="match status" value="1"/>
</dbReference>
<dbReference type="GO" id="GO:0030141">
    <property type="term" value="C:secretory granule"/>
    <property type="evidence" value="ECO:0007669"/>
    <property type="project" value="InterPro"/>
</dbReference>
<keyword evidence="4" id="KW-0472">Membrane</keyword>
<dbReference type="PANTHER" id="PTHR46106">
    <property type="entry name" value="IA-2 PROTEIN TYROSINE PHOSPHATASE, ISOFORM C"/>
    <property type="match status" value="1"/>
</dbReference>
<dbReference type="AlphaFoldDB" id="A0A183UJJ7"/>
<dbReference type="InterPro" id="IPR033522">
    <property type="entry name" value="IA-2/IA-2_beta"/>
</dbReference>
<evidence type="ECO:0000256" key="3">
    <source>
        <dbReference type="SAM" id="MobiDB-lite"/>
    </source>
</evidence>
<dbReference type="GO" id="GO:0030659">
    <property type="term" value="C:cytoplasmic vesicle membrane"/>
    <property type="evidence" value="ECO:0007669"/>
    <property type="project" value="UniProtKB-SubCell"/>
</dbReference>
<dbReference type="PROSITE" id="PS50055">
    <property type="entry name" value="TYR_PHOSPHATASE_PTP"/>
    <property type="match status" value="1"/>
</dbReference>
<dbReference type="GO" id="GO:0045202">
    <property type="term" value="C:synapse"/>
    <property type="evidence" value="ECO:0007669"/>
    <property type="project" value="TreeGrafter"/>
</dbReference>
<proteinExistence type="predicted"/>
<dbReference type="InterPro" id="IPR016130">
    <property type="entry name" value="Tyr_Pase_AS"/>
</dbReference>
<dbReference type="SMART" id="SM00404">
    <property type="entry name" value="PTPc_motif"/>
    <property type="match status" value="1"/>
</dbReference>
<evidence type="ECO:0000256" key="1">
    <source>
        <dbReference type="ARBA" id="ARBA00004358"/>
    </source>
</evidence>
<evidence type="ECO:0000313" key="8">
    <source>
        <dbReference type="Proteomes" id="UP000050794"/>
    </source>
</evidence>
<sequence>MIVLTRFGTPGGQPTGDPLGKQPGIEPRSPPQRFERRVLGASSPPCIHRRGVIPVESNGRDGLFMPILLICAFTITALFTVLAVHQVKQRQRNNRAAAIPELAEQIEGKPSALYQTSDSIVSDVSVICLNVDNEEVFYRRRDLCRHRMSTQEPSSGTNSKHSSTSSWSEEPISHSNMDISTGHVILSFLQEYLQNPSKIEEQWSTLSGYTNVAGVSSIAEQEQNKEKNRNPNCLPYDDTLISVQSSVSDVTSSTYINASAIHDSDPRQPAYIATQSPLPNTTADFWQMIWEQGAVLIVNLTDEEDNREHRCTCYWPESGSQLHGVFEIHLVSEHIWSEDYLVRSFYLKNLRTNETRTITQFHYLTWPYQGVPSSTKALLEFRRQGGIPQEVFENPAAQKDGIVEFLDLRATLGVSRLCNGSRVIEEWSAMEQTNNAQPSLCRKVNKSYRGRAAPIVVHCTDGVGRTGTYCLLDIVLNRIAKGVKELNIAGSFEHLRDQRRGMVETGEQFKLVFSCLAEEVTAMVKALPR</sequence>
<dbReference type="GO" id="GO:0004725">
    <property type="term" value="F:protein tyrosine phosphatase activity"/>
    <property type="evidence" value="ECO:0007669"/>
    <property type="project" value="InterPro"/>
</dbReference>
<evidence type="ECO:0000259" key="5">
    <source>
        <dbReference type="PROSITE" id="PS50055"/>
    </source>
</evidence>
<name>A0A183UJJ7_TOXCA</name>
<protein>
    <submittedName>
        <fullName evidence="9">Receptor-type tyrosine-protein phosphatase N2</fullName>
    </submittedName>
</protein>
<feature type="region of interest" description="Disordered" evidence="3">
    <location>
        <begin position="1"/>
        <end position="31"/>
    </location>
</feature>
<keyword evidence="4" id="KW-1133">Transmembrane helix</keyword>
<evidence type="ECO:0000256" key="4">
    <source>
        <dbReference type="SAM" id="Phobius"/>
    </source>
</evidence>
<dbReference type="PROSITE" id="PS00383">
    <property type="entry name" value="TYR_PHOSPHATASE_1"/>
    <property type="match status" value="1"/>
</dbReference>
<evidence type="ECO:0000259" key="6">
    <source>
        <dbReference type="PROSITE" id="PS50056"/>
    </source>
</evidence>
<dbReference type="EMBL" id="UYWY01019968">
    <property type="protein sequence ID" value="VDM39988.1"/>
    <property type="molecule type" value="Genomic_DNA"/>
</dbReference>
<dbReference type="PRINTS" id="PR00700">
    <property type="entry name" value="PRTYPHPHTASE"/>
</dbReference>
<dbReference type="PANTHER" id="PTHR46106:SF4">
    <property type="entry name" value="IA-2 PROTEIN TYROSINE PHOSPHATASE, ISOFORM C"/>
    <property type="match status" value="1"/>
</dbReference>
<dbReference type="InterPro" id="IPR000387">
    <property type="entry name" value="Tyr_Pase_dom"/>
</dbReference>
<dbReference type="GO" id="GO:0051046">
    <property type="term" value="P:regulation of secretion"/>
    <property type="evidence" value="ECO:0007669"/>
    <property type="project" value="TreeGrafter"/>
</dbReference>
<dbReference type="PROSITE" id="PS50056">
    <property type="entry name" value="TYR_PHOSPHATASE_2"/>
    <property type="match status" value="1"/>
</dbReference>